<protein>
    <recommendedName>
        <fullName evidence="3">Lipoprotein</fullName>
    </recommendedName>
</protein>
<evidence type="ECO:0008006" key="3">
    <source>
        <dbReference type="Google" id="ProtNLM"/>
    </source>
</evidence>
<proteinExistence type="predicted"/>
<dbReference type="Proteomes" id="UP000683507">
    <property type="component" value="Chromosome"/>
</dbReference>
<sequence length="269" mass="31570">MKTPILITSLITLVGVASCEYSEQNTIPHELSNTPKATNLEDSLIDSLYLGSADRFHHLTDLESSSTIDTVYSVKKIWSDDSKLNSTHIYFKNFDVVINSFFISEKLTADTIIVMEDVGEYLNGRRLKIIPKNVQDTFHLSIRVIDEIHEMMDSDSLSFIGDWDTWQPLMITDTSDYFYWKPFQKNKYYFPSIVDYNGTIMQRRIKELNFRDTMYWYHGEMSGTYYGPAWLYNGHIVEHYVFTAFVMIERHNNGLQERKWLKLEFSYGC</sequence>
<evidence type="ECO:0000313" key="1">
    <source>
        <dbReference type="EMBL" id="CAG5083204.1"/>
    </source>
</evidence>
<reference evidence="1" key="1">
    <citation type="submission" date="2021-04" db="EMBL/GenBank/DDBJ databases">
        <authorList>
            <person name="Rodrigo-Torres L."/>
            <person name="Arahal R. D."/>
            <person name="Lucena T."/>
        </authorList>
    </citation>
    <scope>NUCLEOTIDE SEQUENCE</scope>
    <source>
        <strain evidence="1">AS29M-1</strain>
    </source>
</reference>
<dbReference type="PROSITE" id="PS51257">
    <property type="entry name" value="PROKAR_LIPOPROTEIN"/>
    <property type="match status" value="1"/>
</dbReference>
<dbReference type="KEGG" id="ptan:CRYO30217_02121"/>
<dbReference type="AlphaFoldDB" id="A0A916JNM0"/>
<evidence type="ECO:0000313" key="2">
    <source>
        <dbReference type="Proteomes" id="UP000683507"/>
    </source>
</evidence>
<name>A0A916JNM0_9FLAO</name>
<dbReference type="RefSeq" id="WP_258542337.1">
    <property type="nucleotide sequence ID" value="NZ_OU015584.1"/>
</dbReference>
<keyword evidence="2" id="KW-1185">Reference proteome</keyword>
<accession>A0A916JNM0</accession>
<organism evidence="1 2">
    <name type="scientific">Parvicella tangerina</name>
    <dbReference type="NCBI Taxonomy" id="2829795"/>
    <lineage>
        <taxon>Bacteria</taxon>
        <taxon>Pseudomonadati</taxon>
        <taxon>Bacteroidota</taxon>
        <taxon>Flavobacteriia</taxon>
        <taxon>Flavobacteriales</taxon>
        <taxon>Parvicellaceae</taxon>
        <taxon>Parvicella</taxon>
    </lineage>
</organism>
<dbReference type="EMBL" id="OU015584">
    <property type="protein sequence ID" value="CAG5083204.1"/>
    <property type="molecule type" value="Genomic_DNA"/>
</dbReference>
<gene>
    <name evidence="1" type="ORF">CRYO30217_02121</name>
</gene>